<evidence type="ECO:0000259" key="7">
    <source>
        <dbReference type="Pfam" id="PF13515"/>
    </source>
</evidence>
<feature type="transmembrane region" description="Helical" evidence="6">
    <location>
        <begin position="255"/>
        <end position="275"/>
    </location>
</feature>
<name>A0A0C3D540_OIDMZ</name>
<dbReference type="InterPro" id="IPR023244">
    <property type="entry name" value="Brefeldin_A-sensitivity_4"/>
</dbReference>
<keyword evidence="3 6" id="KW-1133">Transmembrane helix</keyword>
<feature type="compositionally biased region" description="Low complexity" evidence="5">
    <location>
        <begin position="1"/>
        <end position="15"/>
    </location>
</feature>
<keyword evidence="9" id="KW-1185">Reference proteome</keyword>
<organism evidence="8 9">
    <name type="scientific">Oidiodendron maius (strain Zn)</name>
    <dbReference type="NCBI Taxonomy" id="913774"/>
    <lineage>
        <taxon>Eukaryota</taxon>
        <taxon>Fungi</taxon>
        <taxon>Dikarya</taxon>
        <taxon>Ascomycota</taxon>
        <taxon>Pezizomycotina</taxon>
        <taxon>Leotiomycetes</taxon>
        <taxon>Leotiomycetes incertae sedis</taxon>
        <taxon>Myxotrichaceae</taxon>
        <taxon>Oidiodendron</taxon>
    </lineage>
</organism>
<feature type="transmembrane region" description="Helical" evidence="6">
    <location>
        <begin position="218"/>
        <end position="235"/>
    </location>
</feature>
<sequence length="1071" mass="118791">MSLPPASHSPSSPSSRRFVRAPKRGKLRNGTFIIPGTGERVRRQITLRSAASFDGVSPQHRDVDDFFNPRGGSTSLADKFRTARGSVVRCSKETWAYLKSPTAKSILKCSLAYLLGSMATLLPPFAHFLGHQDGKHMVATITVYFHPARSAGSMVEAAMLGAAAFCYAFFISVSSMAVSVLCETQLNMIELGYALVLIVFCGGGLGFIGWLKQRFSAPLVNVACSLASLAIITVLTKENAVQVAVFSNDKIVQVMKMVLMGICATSAVSLLLWPVSARAELRESMIKATASFGDMLTIITQAFLSGSENEFRGKSVNRTLSQYKSVFTQLTKYLKEAKFEHYVLGAEDQYKQEARLVNCMQRLAQSIGGLRSAATTQFTLLREEAESRPANSTTASRWLPQGQGPSSPPIGGRHDRFAVLTAIEERSEEGSGAEDLASIDDLQAHLPQTPRQDGRNGEASVSNTNPSTVRTPSEIFSRFILHLGPSMKSLVYTLSQILNELPFGPGPNYSININANFKTSLDDALALYSGARAEALKELYKSKELDRTRDESIEADFEEVAASCGHFSFCLYDFGNELQNLLSILEDLKEQSEQAKNRSWKWLRLWPIPKSDKDIETATDIEREALIGRSERSALPKDVPELVIDGQQNPRHLGSALQGKKVQAGFYKRVFHLLRILERDDVRFALKVGIGAALYALFAFIPVTRPFYQHWRGEWGLLSYMLVCSMTIGASNTTGWARFLGTFIGAILAVIIWATCKGNPFALAFCGWLVSLPCFYIIIARGNGPFGRFIMLTYNLSCLYAYSLSIKETDDDDDEGGVSPFIMEIAWHRVVAVLAGVVWGLVITRVIFPISARHKLRDGLSLLWLRMGLIWKRDPLSTLLEGESQDAYMNLSEELALQRYVLGLEKLRSAASSEFELRGPFPATQYGRIVESTNKMLEAFHAMNVVIQKDPHASEGEAVLLKYTAEERAQLCARISHLFHVLTSSMKLEYSLNDAVPNTAHLRYRLLAKIFQYRKDAVGAEEGTIVAKDEDYEILYSYTLVTGLLAEEIGKIQREMEDLFGVMDEEALKLQ</sequence>
<evidence type="ECO:0000313" key="9">
    <source>
        <dbReference type="Proteomes" id="UP000054321"/>
    </source>
</evidence>
<dbReference type="Proteomes" id="UP000054321">
    <property type="component" value="Unassembled WGS sequence"/>
</dbReference>
<gene>
    <name evidence="8" type="ORF">OIDMADRAFT_101147</name>
</gene>
<keyword evidence="2 6" id="KW-0812">Transmembrane</keyword>
<feature type="transmembrane region" description="Helical" evidence="6">
    <location>
        <begin position="786"/>
        <end position="806"/>
    </location>
</feature>
<feature type="transmembrane region" description="Helical" evidence="6">
    <location>
        <begin position="151"/>
        <end position="171"/>
    </location>
</feature>
<feature type="transmembrane region" description="Helical" evidence="6">
    <location>
        <begin position="761"/>
        <end position="779"/>
    </location>
</feature>
<dbReference type="InterPro" id="IPR052430">
    <property type="entry name" value="IVT-Associated"/>
</dbReference>
<feature type="domain" description="Integral membrane bound transporter" evidence="7">
    <location>
        <begin position="707"/>
        <end position="843"/>
    </location>
</feature>
<dbReference type="Pfam" id="PF13515">
    <property type="entry name" value="FUSC_2"/>
    <property type="match status" value="1"/>
</dbReference>
<dbReference type="PANTHER" id="PTHR47804">
    <property type="entry name" value="60S RIBOSOMAL PROTEIN L19"/>
    <property type="match status" value="1"/>
</dbReference>
<evidence type="ECO:0000256" key="5">
    <source>
        <dbReference type="SAM" id="MobiDB-lite"/>
    </source>
</evidence>
<reference evidence="9" key="2">
    <citation type="submission" date="2015-01" db="EMBL/GenBank/DDBJ databases">
        <title>Evolutionary Origins and Diversification of the Mycorrhizal Mutualists.</title>
        <authorList>
            <consortium name="DOE Joint Genome Institute"/>
            <consortium name="Mycorrhizal Genomics Consortium"/>
            <person name="Kohler A."/>
            <person name="Kuo A."/>
            <person name="Nagy L.G."/>
            <person name="Floudas D."/>
            <person name="Copeland A."/>
            <person name="Barry K.W."/>
            <person name="Cichocki N."/>
            <person name="Veneault-Fourrey C."/>
            <person name="LaButti K."/>
            <person name="Lindquist E.A."/>
            <person name="Lipzen A."/>
            <person name="Lundell T."/>
            <person name="Morin E."/>
            <person name="Murat C."/>
            <person name="Riley R."/>
            <person name="Ohm R."/>
            <person name="Sun H."/>
            <person name="Tunlid A."/>
            <person name="Henrissat B."/>
            <person name="Grigoriev I.V."/>
            <person name="Hibbett D.S."/>
            <person name="Martin F."/>
        </authorList>
    </citation>
    <scope>NUCLEOTIDE SEQUENCE [LARGE SCALE GENOMIC DNA]</scope>
    <source>
        <strain evidence="9">Zn</strain>
    </source>
</reference>
<feature type="region of interest" description="Disordered" evidence="5">
    <location>
        <begin position="384"/>
        <end position="413"/>
    </location>
</feature>
<feature type="compositionally biased region" description="Low complexity" evidence="5">
    <location>
        <begin position="400"/>
        <end position="411"/>
    </location>
</feature>
<feature type="compositionally biased region" description="Polar residues" evidence="5">
    <location>
        <begin position="459"/>
        <end position="469"/>
    </location>
</feature>
<evidence type="ECO:0000256" key="4">
    <source>
        <dbReference type="ARBA" id="ARBA00023136"/>
    </source>
</evidence>
<evidence type="ECO:0000256" key="2">
    <source>
        <dbReference type="ARBA" id="ARBA00022692"/>
    </source>
</evidence>
<feature type="transmembrane region" description="Helical" evidence="6">
    <location>
        <begin position="739"/>
        <end position="755"/>
    </location>
</feature>
<protein>
    <recommendedName>
        <fullName evidence="7">Integral membrane bound transporter domain-containing protein</fullName>
    </recommendedName>
</protein>
<feature type="transmembrane region" description="Helical" evidence="6">
    <location>
        <begin position="684"/>
        <end position="703"/>
    </location>
</feature>
<dbReference type="HOGENOM" id="CLU_001127_0_0_1"/>
<dbReference type="GO" id="GO:0016020">
    <property type="term" value="C:membrane"/>
    <property type="evidence" value="ECO:0007669"/>
    <property type="project" value="UniProtKB-SubCell"/>
</dbReference>
<dbReference type="EMBL" id="KN832871">
    <property type="protein sequence ID" value="KIN06419.1"/>
    <property type="molecule type" value="Genomic_DNA"/>
</dbReference>
<proteinExistence type="predicted"/>
<feature type="transmembrane region" description="Helical" evidence="6">
    <location>
        <begin position="111"/>
        <end position="130"/>
    </location>
</feature>
<evidence type="ECO:0000256" key="6">
    <source>
        <dbReference type="SAM" id="Phobius"/>
    </source>
</evidence>
<feature type="transmembrane region" description="Helical" evidence="6">
    <location>
        <begin position="826"/>
        <end position="848"/>
    </location>
</feature>
<accession>A0A0C3D540</accession>
<dbReference type="AlphaFoldDB" id="A0A0C3D540"/>
<feature type="region of interest" description="Disordered" evidence="5">
    <location>
        <begin position="447"/>
        <end position="469"/>
    </location>
</feature>
<comment type="subcellular location">
    <subcellularLocation>
        <location evidence="1">Membrane</location>
        <topology evidence="1">Multi-pass membrane protein</topology>
    </subcellularLocation>
</comment>
<evidence type="ECO:0000256" key="3">
    <source>
        <dbReference type="ARBA" id="ARBA00022989"/>
    </source>
</evidence>
<dbReference type="STRING" id="913774.A0A0C3D540"/>
<feature type="transmembrane region" description="Helical" evidence="6">
    <location>
        <begin position="191"/>
        <end position="211"/>
    </location>
</feature>
<dbReference type="InParanoid" id="A0A0C3D540"/>
<reference evidence="8 9" key="1">
    <citation type="submission" date="2014-04" db="EMBL/GenBank/DDBJ databases">
        <authorList>
            <consortium name="DOE Joint Genome Institute"/>
            <person name="Kuo A."/>
            <person name="Martino E."/>
            <person name="Perotto S."/>
            <person name="Kohler A."/>
            <person name="Nagy L.G."/>
            <person name="Floudas D."/>
            <person name="Copeland A."/>
            <person name="Barry K.W."/>
            <person name="Cichocki N."/>
            <person name="Veneault-Fourrey C."/>
            <person name="LaButti K."/>
            <person name="Lindquist E.A."/>
            <person name="Lipzen A."/>
            <person name="Lundell T."/>
            <person name="Morin E."/>
            <person name="Murat C."/>
            <person name="Sun H."/>
            <person name="Tunlid A."/>
            <person name="Henrissat B."/>
            <person name="Grigoriev I.V."/>
            <person name="Hibbett D.S."/>
            <person name="Martin F."/>
            <person name="Nordberg H.P."/>
            <person name="Cantor M.N."/>
            <person name="Hua S.X."/>
        </authorList>
    </citation>
    <scope>NUCLEOTIDE SEQUENCE [LARGE SCALE GENOMIC DNA]</scope>
    <source>
        <strain evidence="8 9">Zn</strain>
    </source>
</reference>
<evidence type="ECO:0000256" key="1">
    <source>
        <dbReference type="ARBA" id="ARBA00004141"/>
    </source>
</evidence>
<dbReference type="InterPro" id="IPR049453">
    <property type="entry name" value="Memb_transporter_dom"/>
</dbReference>
<keyword evidence="4 6" id="KW-0472">Membrane</keyword>
<feature type="region of interest" description="Disordered" evidence="5">
    <location>
        <begin position="1"/>
        <end position="21"/>
    </location>
</feature>
<dbReference type="PANTHER" id="PTHR47804:SF1">
    <property type="entry name" value="DUF2421 DOMAIN-CONTAINING PROTEIN"/>
    <property type="match status" value="1"/>
</dbReference>
<dbReference type="OrthoDB" id="2306at2759"/>
<dbReference type="PRINTS" id="PR02047">
    <property type="entry name" value="BREFELDNASP4"/>
</dbReference>
<evidence type="ECO:0000313" key="8">
    <source>
        <dbReference type="EMBL" id="KIN06419.1"/>
    </source>
</evidence>